<feature type="compositionally biased region" description="Polar residues" evidence="1">
    <location>
        <begin position="1"/>
        <end position="12"/>
    </location>
</feature>
<dbReference type="AlphaFoldDB" id="A0A8E2JC06"/>
<accession>A0A8E2JC06</accession>
<name>A0A8E2JC06_9PEZI</name>
<evidence type="ECO:0000313" key="4">
    <source>
        <dbReference type="Proteomes" id="UP000250266"/>
    </source>
</evidence>
<protein>
    <submittedName>
        <fullName evidence="3">Uncharacterized protein</fullName>
    </submittedName>
</protein>
<keyword evidence="4" id="KW-1185">Reference proteome</keyword>
<keyword evidence="2" id="KW-0472">Membrane</keyword>
<sequence length="124" mass="13074">MPSSSKPTNMNVPSASPSPSTQTQLHPVLLFFLLYLTTLFSLDTYRAALASPYRAANVPYLGSQRAASLNLNSSTDSRKPAEGRGVTSQYRRGDGTGDRPARIAGLADGRPAINLGLMGCKGGC</sequence>
<organism evidence="3 4">
    <name type="scientific">Lepidopterella palustris CBS 459.81</name>
    <dbReference type="NCBI Taxonomy" id="1314670"/>
    <lineage>
        <taxon>Eukaryota</taxon>
        <taxon>Fungi</taxon>
        <taxon>Dikarya</taxon>
        <taxon>Ascomycota</taxon>
        <taxon>Pezizomycotina</taxon>
        <taxon>Dothideomycetes</taxon>
        <taxon>Pleosporomycetidae</taxon>
        <taxon>Mytilinidiales</taxon>
        <taxon>Argynnaceae</taxon>
        <taxon>Lepidopterella</taxon>
    </lineage>
</organism>
<evidence type="ECO:0000313" key="3">
    <source>
        <dbReference type="EMBL" id="OCK77045.1"/>
    </source>
</evidence>
<dbReference type="Proteomes" id="UP000250266">
    <property type="component" value="Unassembled WGS sequence"/>
</dbReference>
<keyword evidence="2" id="KW-1133">Transmembrane helix</keyword>
<proteinExistence type="predicted"/>
<keyword evidence="2" id="KW-0812">Transmembrane</keyword>
<feature type="transmembrane region" description="Helical" evidence="2">
    <location>
        <begin position="25"/>
        <end position="45"/>
    </location>
</feature>
<reference evidence="3 4" key="1">
    <citation type="journal article" date="2016" name="Nat. Commun.">
        <title>Ectomycorrhizal ecology is imprinted in the genome of the dominant symbiotic fungus Cenococcum geophilum.</title>
        <authorList>
            <consortium name="DOE Joint Genome Institute"/>
            <person name="Peter M."/>
            <person name="Kohler A."/>
            <person name="Ohm R.A."/>
            <person name="Kuo A."/>
            <person name="Krutzmann J."/>
            <person name="Morin E."/>
            <person name="Arend M."/>
            <person name="Barry K.W."/>
            <person name="Binder M."/>
            <person name="Choi C."/>
            <person name="Clum A."/>
            <person name="Copeland A."/>
            <person name="Grisel N."/>
            <person name="Haridas S."/>
            <person name="Kipfer T."/>
            <person name="LaButti K."/>
            <person name="Lindquist E."/>
            <person name="Lipzen A."/>
            <person name="Maire R."/>
            <person name="Meier B."/>
            <person name="Mihaltcheva S."/>
            <person name="Molinier V."/>
            <person name="Murat C."/>
            <person name="Poggeler S."/>
            <person name="Quandt C.A."/>
            <person name="Sperisen C."/>
            <person name="Tritt A."/>
            <person name="Tisserant E."/>
            <person name="Crous P.W."/>
            <person name="Henrissat B."/>
            <person name="Nehls U."/>
            <person name="Egli S."/>
            <person name="Spatafora J.W."/>
            <person name="Grigoriev I.V."/>
            <person name="Martin F.M."/>
        </authorList>
    </citation>
    <scope>NUCLEOTIDE SEQUENCE [LARGE SCALE GENOMIC DNA]</scope>
    <source>
        <strain evidence="3 4">CBS 459.81</strain>
    </source>
</reference>
<evidence type="ECO:0000256" key="1">
    <source>
        <dbReference type="SAM" id="MobiDB-lite"/>
    </source>
</evidence>
<gene>
    <name evidence="3" type="ORF">K432DRAFT_428307</name>
</gene>
<feature type="region of interest" description="Disordered" evidence="1">
    <location>
        <begin position="67"/>
        <end position="103"/>
    </location>
</feature>
<feature type="region of interest" description="Disordered" evidence="1">
    <location>
        <begin position="1"/>
        <end position="22"/>
    </location>
</feature>
<evidence type="ECO:0000256" key="2">
    <source>
        <dbReference type="SAM" id="Phobius"/>
    </source>
</evidence>
<dbReference type="EMBL" id="KV745159">
    <property type="protein sequence ID" value="OCK77045.1"/>
    <property type="molecule type" value="Genomic_DNA"/>
</dbReference>
<feature type="compositionally biased region" description="Basic and acidic residues" evidence="1">
    <location>
        <begin position="91"/>
        <end position="101"/>
    </location>
</feature>